<feature type="region of interest" description="Disordered" evidence="9">
    <location>
        <begin position="141"/>
        <end position="217"/>
    </location>
</feature>
<evidence type="ECO:0000259" key="10">
    <source>
        <dbReference type="PROSITE" id="PS50157"/>
    </source>
</evidence>
<dbReference type="Pfam" id="PF00096">
    <property type="entry name" value="zf-C2H2"/>
    <property type="match status" value="2"/>
</dbReference>
<dbReference type="GO" id="GO:0001228">
    <property type="term" value="F:DNA-binding transcription activator activity, RNA polymerase II-specific"/>
    <property type="evidence" value="ECO:0007669"/>
    <property type="project" value="TreeGrafter"/>
</dbReference>
<protein>
    <submittedName>
        <fullName evidence="12">Uncharacterized protein</fullName>
    </submittedName>
</protein>
<comment type="subcellular location">
    <subcellularLocation>
        <location evidence="1">Nucleus</location>
    </subcellularLocation>
</comment>
<keyword evidence="5 8" id="KW-0862">Zinc</keyword>
<evidence type="ECO:0000313" key="12">
    <source>
        <dbReference type="EnsemblMetazoa" id="ADIR004243-PA"/>
    </source>
</evidence>
<dbReference type="SUPFAM" id="SSF57716">
    <property type="entry name" value="Glucocorticoid receptor-like (DNA-binding domain)"/>
    <property type="match status" value="1"/>
</dbReference>
<keyword evidence="2 8" id="KW-0479">Metal-binding</keyword>
<evidence type="ECO:0000259" key="11">
    <source>
        <dbReference type="PROSITE" id="PS51915"/>
    </source>
</evidence>
<dbReference type="PANTHER" id="PTHR24376:SF84">
    <property type="entry name" value="ZINC FINGER PROTEIN 521"/>
    <property type="match status" value="1"/>
</dbReference>
<keyword evidence="3" id="KW-0677">Repeat</keyword>
<dbReference type="InterPro" id="IPR012934">
    <property type="entry name" value="Znf_AD"/>
</dbReference>
<evidence type="ECO:0000256" key="3">
    <source>
        <dbReference type="ARBA" id="ARBA00022737"/>
    </source>
</evidence>
<sequence length="573" mass="65034">MSSVPKAPITSPSSTCSSSVRLAMSQVLHSTCASLPDAFKSDRFASDNSKQVLKTKRATCTPSSMSEKCRLCLNLVNRKRTTIQQNEFRSMMEKVFSFSIIDKEGLPIHVCAGCASGVRNFFSYSLQVQNNQKYLEEEHINASSTLSGKRKRQTTRNSVSATGEDVNSSNSHRADPLSEESTMDLSTHSNDTDFKASVSDSDITPDITPTKKQRTSKTAVSKNSELLYACDECELKLSTKTALYKHRRIHQKEECPVCNLLFRADKIKEHYAKKHPNDTALLTNGEFRCDNCQELFKNEIQLTEHRLPNPVKECPVCLKFSTATHIEKHLAVIASGEIKQELSDDDKPNLPVPVSVPSLDGTIIYYCPTRYKCRKCEEKFYDKVTLAKHQRSHRTAECPVCHKTFRTDKMKQHIASRHASGRSASNELFRCRDCRKLFENESQLTAHQNTHKRQLCPVCKESASTEHIEKHLASLNAINFSDDSDDDLSDQLGDDESLVTDENNCYKCDECDRTFLTTFRLQKHRRVHRKKECPFCPKLFRPDMIVNHIATKHPEQQVTVKKELSISEEPTPV</sequence>
<name>A0A182N9B9_9DIPT</name>
<dbReference type="Proteomes" id="UP000075884">
    <property type="component" value="Unassembled WGS sequence"/>
</dbReference>
<feature type="domain" description="C2H2-type" evidence="10">
    <location>
        <begin position="429"/>
        <end position="451"/>
    </location>
</feature>
<feature type="domain" description="C2H2-type" evidence="10">
    <location>
        <begin position="506"/>
        <end position="533"/>
    </location>
</feature>
<dbReference type="GO" id="GO:0000978">
    <property type="term" value="F:RNA polymerase II cis-regulatory region sequence-specific DNA binding"/>
    <property type="evidence" value="ECO:0007669"/>
    <property type="project" value="TreeGrafter"/>
</dbReference>
<evidence type="ECO:0000256" key="8">
    <source>
        <dbReference type="PROSITE-ProRule" id="PRU01263"/>
    </source>
</evidence>
<evidence type="ECO:0000256" key="1">
    <source>
        <dbReference type="ARBA" id="ARBA00004123"/>
    </source>
</evidence>
<proteinExistence type="predicted"/>
<dbReference type="VEuPathDB" id="VectorBase:ADIR004243"/>
<keyword evidence="13" id="KW-1185">Reference proteome</keyword>
<feature type="domain" description="ZAD" evidence="11">
    <location>
        <begin position="67"/>
        <end position="138"/>
    </location>
</feature>
<dbReference type="SMART" id="SM00868">
    <property type="entry name" value="zf-AD"/>
    <property type="match status" value="1"/>
</dbReference>
<keyword evidence="4 7" id="KW-0863">Zinc-finger</keyword>
<keyword evidence="6" id="KW-0539">Nucleus</keyword>
<evidence type="ECO:0000313" key="13">
    <source>
        <dbReference type="Proteomes" id="UP000075884"/>
    </source>
</evidence>
<feature type="binding site" evidence="8">
    <location>
        <position position="114"/>
    </location>
    <ligand>
        <name>Zn(2+)</name>
        <dbReference type="ChEBI" id="CHEBI:29105"/>
    </ligand>
</feature>
<dbReference type="GO" id="GO:0005634">
    <property type="term" value="C:nucleus"/>
    <property type="evidence" value="ECO:0007669"/>
    <property type="project" value="UniProtKB-SubCell"/>
</dbReference>
<evidence type="ECO:0000256" key="7">
    <source>
        <dbReference type="PROSITE-ProRule" id="PRU00042"/>
    </source>
</evidence>
<dbReference type="PANTHER" id="PTHR24376">
    <property type="entry name" value="ZINC FINGER PROTEIN"/>
    <property type="match status" value="1"/>
</dbReference>
<dbReference type="STRING" id="7168.A0A182N9B9"/>
<reference evidence="12" key="2">
    <citation type="submission" date="2020-05" db="UniProtKB">
        <authorList>
            <consortium name="EnsemblMetazoa"/>
        </authorList>
    </citation>
    <scope>IDENTIFICATION</scope>
    <source>
        <strain evidence="12">WRAIR2</strain>
    </source>
</reference>
<dbReference type="PROSITE" id="PS50157">
    <property type="entry name" value="ZINC_FINGER_C2H2_2"/>
    <property type="match status" value="4"/>
</dbReference>
<feature type="binding site" evidence="8">
    <location>
        <position position="72"/>
    </location>
    <ligand>
        <name>Zn(2+)</name>
        <dbReference type="ChEBI" id="CHEBI:29105"/>
    </ligand>
</feature>
<evidence type="ECO:0000256" key="4">
    <source>
        <dbReference type="ARBA" id="ARBA00022771"/>
    </source>
</evidence>
<feature type="compositionally biased region" description="Polar residues" evidence="9">
    <location>
        <begin position="155"/>
        <end position="171"/>
    </location>
</feature>
<accession>A0A182N9B9</accession>
<dbReference type="Gene3D" id="3.40.1800.20">
    <property type="match status" value="1"/>
</dbReference>
<feature type="domain" description="C2H2-type" evidence="10">
    <location>
        <begin position="228"/>
        <end position="255"/>
    </location>
</feature>
<evidence type="ECO:0000256" key="9">
    <source>
        <dbReference type="SAM" id="MobiDB-lite"/>
    </source>
</evidence>
<feature type="binding site" evidence="8">
    <location>
        <position position="69"/>
    </location>
    <ligand>
        <name>Zn(2+)</name>
        <dbReference type="ChEBI" id="CHEBI:29105"/>
    </ligand>
</feature>
<reference evidence="13" key="1">
    <citation type="submission" date="2013-03" db="EMBL/GenBank/DDBJ databases">
        <title>The Genome Sequence of Anopheles dirus WRAIR2.</title>
        <authorList>
            <consortium name="The Broad Institute Genomics Platform"/>
            <person name="Neafsey D.E."/>
            <person name="Walton C."/>
            <person name="Walker B."/>
            <person name="Young S.K."/>
            <person name="Zeng Q."/>
            <person name="Gargeya S."/>
            <person name="Fitzgerald M."/>
            <person name="Haas B."/>
            <person name="Abouelleil A."/>
            <person name="Allen A.W."/>
            <person name="Alvarado L."/>
            <person name="Arachchi H.M."/>
            <person name="Berlin A.M."/>
            <person name="Chapman S.B."/>
            <person name="Gainer-Dewar J."/>
            <person name="Goldberg J."/>
            <person name="Griggs A."/>
            <person name="Gujja S."/>
            <person name="Hansen M."/>
            <person name="Howarth C."/>
            <person name="Imamovic A."/>
            <person name="Ireland A."/>
            <person name="Larimer J."/>
            <person name="McCowan C."/>
            <person name="Murphy C."/>
            <person name="Pearson M."/>
            <person name="Poon T.W."/>
            <person name="Priest M."/>
            <person name="Roberts A."/>
            <person name="Saif S."/>
            <person name="Shea T."/>
            <person name="Sisk P."/>
            <person name="Sykes S."/>
            <person name="Wortman J."/>
            <person name="Nusbaum C."/>
            <person name="Birren B."/>
        </authorList>
    </citation>
    <scope>NUCLEOTIDE SEQUENCE [LARGE SCALE GENOMIC DNA]</scope>
    <source>
        <strain evidence="13">WRAIR2</strain>
    </source>
</reference>
<evidence type="ECO:0000256" key="5">
    <source>
        <dbReference type="ARBA" id="ARBA00022833"/>
    </source>
</evidence>
<dbReference type="PROSITE" id="PS51915">
    <property type="entry name" value="ZAD"/>
    <property type="match status" value="1"/>
</dbReference>
<dbReference type="EnsemblMetazoa" id="ADIR004243-RA">
    <property type="protein sequence ID" value="ADIR004243-PA"/>
    <property type="gene ID" value="ADIR004243"/>
</dbReference>
<evidence type="ECO:0000256" key="2">
    <source>
        <dbReference type="ARBA" id="ARBA00022723"/>
    </source>
</evidence>
<dbReference type="InterPro" id="IPR036236">
    <property type="entry name" value="Znf_C2H2_sf"/>
</dbReference>
<dbReference type="Pfam" id="PF07776">
    <property type="entry name" value="zf-AD"/>
    <property type="match status" value="1"/>
</dbReference>
<dbReference type="SUPFAM" id="SSF57667">
    <property type="entry name" value="beta-beta-alpha zinc fingers"/>
    <property type="match status" value="2"/>
</dbReference>
<evidence type="ECO:0000256" key="6">
    <source>
        <dbReference type="ARBA" id="ARBA00023242"/>
    </source>
</evidence>
<dbReference type="SMART" id="SM00355">
    <property type="entry name" value="ZnF_C2H2"/>
    <property type="match status" value="8"/>
</dbReference>
<dbReference type="InterPro" id="IPR013087">
    <property type="entry name" value="Znf_C2H2_type"/>
</dbReference>
<dbReference type="GO" id="GO:0008270">
    <property type="term" value="F:zinc ion binding"/>
    <property type="evidence" value="ECO:0007669"/>
    <property type="project" value="UniProtKB-UniRule"/>
</dbReference>
<dbReference type="Gene3D" id="3.30.160.60">
    <property type="entry name" value="Classic Zinc Finger"/>
    <property type="match status" value="4"/>
</dbReference>
<dbReference type="PROSITE" id="PS00028">
    <property type="entry name" value="ZINC_FINGER_C2H2_1"/>
    <property type="match status" value="4"/>
</dbReference>
<organism evidence="12 13">
    <name type="scientific">Anopheles dirus</name>
    <dbReference type="NCBI Taxonomy" id="7168"/>
    <lineage>
        <taxon>Eukaryota</taxon>
        <taxon>Metazoa</taxon>
        <taxon>Ecdysozoa</taxon>
        <taxon>Arthropoda</taxon>
        <taxon>Hexapoda</taxon>
        <taxon>Insecta</taxon>
        <taxon>Pterygota</taxon>
        <taxon>Neoptera</taxon>
        <taxon>Endopterygota</taxon>
        <taxon>Diptera</taxon>
        <taxon>Nematocera</taxon>
        <taxon>Culicoidea</taxon>
        <taxon>Culicidae</taxon>
        <taxon>Anophelinae</taxon>
        <taxon>Anopheles</taxon>
    </lineage>
</organism>
<dbReference type="AlphaFoldDB" id="A0A182N9B9"/>
<feature type="domain" description="C2H2-type" evidence="10">
    <location>
        <begin position="371"/>
        <end position="399"/>
    </location>
</feature>
<feature type="binding site" evidence="8">
    <location>
        <position position="111"/>
    </location>
    <ligand>
        <name>Zn(2+)</name>
        <dbReference type="ChEBI" id="CHEBI:29105"/>
    </ligand>
</feature>